<evidence type="ECO:0000313" key="2">
    <source>
        <dbReference type="EMBL" id="CAG9765964.1"/>
    </source>
</evidence>
<evidence type="ECO:0000313" key="3">
    <source>
        <dbReference type="Proteomes" id="UP001152799"/>
    </source>
</evidence>
<accession>A0A9N9MM98</accession>
<name>A0A9N9MM98_9CUCU</name>
<keyword evidence="1" id="KW-0732">Signal</keyword>
<dbReference type="OrthoDB" id="6373466at2759"/>
<proteinExistence type="predicted"/>
<feature type="chain" id="PRO_5040451690" evidence="1">
    <location>
        <begin position="21"/>
        <end position="96"/>
    </location>
</feature>
<dbReference type="Proteomes" id="UP001152799">
    <property type="component" value="Chromosome 3"/>
</dbReference>
<sequence length="96" mass="11387">MFKILLQFCLVYVLVFENKADSGVLLKRSTDSSVQGYLTERTCWWNEICKEEFQSLFRCKCPEWSFCRAPGRYYNAFCSMANTGYIWTQPVLIRRT</sequence>
<dbReference type="EMBL" id="OU892279">
    <property type="protein sequence ID" value="CAG9765964.1"/>
    <property type="molecule type" value="Genomic_DNA"/>
</dbReference>
<reference evidence="2" key="1">
    <citation type="submission" date="2022-01" db="EMBL/GenBank/DDBJ databases">
        <authorList>
            <person name="King R."/>
        </authorList>
    </citation>
    <scope>NUCLEOTIDE SEQUENCE</scope>
</reference>
<organism evidence="2 3">
    <name type="scientific">Ceutorhynchus assimilis</name>
    <name type="common">cabbage seed weevil</name>
    <dbReference type="NCBI Taxonomy" id="467358"/>
    <lineage>
        <taxon>Eukaryota</taxon>
        <taxon>Metazoa</taxon>
        <taxon>Ecdysozoa</taxon>
        <taxon>Arthropoda</taxon>
        <taxon>Hexapoda</taxon>
        <taxon>Insecta</taxon>
        <taxon>Pterygota</taxon>
        <taxon>Neoptera</taxon>
        <taxon>Endopterygota</taxon>
        <taxon>Coleoptera</taxon>
        <taxon>Polyphaga</taxon>
        <taxon>Cucujiformia</taxon>
        <taxon>Curculionidae</taxon>
        <taxon>Ceutorhynchinae</taxon>
        <taxon>Ceutorhynchus</taxon>
    </lineage>
</organism>
<evidence type="ECO:0000256" key="1">
    <source>
        <dbReference type="SAM" id="SignalP"/>
    </source>
</evidence>
<dbReference type="AlphaFoldDB" id="A0A9N9MM98"/>
<keyword evidence="3" id="KW-1185">Reference proteome</keyword>
<gene>
    <name evidence="2" type="ORF">CEUTPL_LOCUS6560</name>
</gene>
<feature type="signal peptide" evidence="1">
    <location>
        <begin position="1"/>
        <end position="20"/>
    </location>
</feature>
<protein>
    <submittedName>
        <fullName evidence="2">Uncharacterized protein</fullName>
    </submittedName>
</protein>